<dbReference type="InterPro" id="IPR003838">
    <property type="entry name" value="ABC3_permease_C"/>
</dbReference>
<feature type="transmembrane region" description="Helical" evidence="11">
    <location>
        <begin position="280"/>
        <end position="300"/>
    </location>
</feature>
<keyword evidence="9 10" id="KW-0131">Cell cycle</keyword>
<evidence type="ECO:0000256" key="1">
    <source>
        <dbReference type="ARBA" id="ARBA00004651"/>
    </source>
</evidence>
<dbReference type="RefSeq" id="WP_262396093.1">
    <property type="nucleotide sequence ID" value="NZ_JACRTD010000010.1"/>
</dbReference>
<evidence type="ECO:0000313" key="14">
    <source>
        <dbReference type="EMBL" id="MBC8586372.1"/>
    </source>
</evidence>
<dbReference type="Proteomes" id="UP000623678">
    <property type="component" value="Unassembled WGS sequence"/>
</dbReference>
<evidence type="ECO:0000256" key="7">
    <source>
        <dbReference type="ARBA" id="ARBA00022989"/>
    </source>
</evidence>
<dbReference type="InterPro" id="IPR040690">
    <property type="entry name" value="FtsX_ECD"/>
</dbReference>
<feature type="transmembrane region" description="Helical" evidence="11">
    <location>
        <begin position="21"/>
        <end position="45"/>
    </location>
</feature>
<evidence type="ECO:0000256" key="5">
    <source>
        <dbReference type="ARBA" id="ARBA00022618"/>
    </source>
</evidence>
<dbReference type="AlphaFoldDB" id="A0A926ETL2"/>
<accession>A0A926ETL2</accession>
<dbReference type="NCBIfam" id="NF038347">
    <property type="entry name" value="FtsX_Gpos"/>
    <property type="match status" value="1"/>
</dbReference>
<evidence type="ECO:0000256" key="11">
    <source>
        <dbReference type="SAM" id="Phobius"/>
    </source>
</evidence>
<feature type="transmembrane region" description="Helical" evidence="11">
    <location>
        <begin position="179"/>
        <end position="202"/>
    </location>
</feature>
<dbReference type="GO" id="GO:0005886">
    <property type="term" value="C:plasma membrane"/>
    <property type="evidence" value="ECO:0007669"/>
    <property type="project" value="UniProtKB-SubCell"/>
</dbReference>
<evidence type="ECO:0000256" key="6">
    <source>
        <dbReference type="ARBA" id="ARBA00022692"/>
    </source>
</evidence>
<evidence type="ECO:0000259" key="12">
    <source>
        <dbReference type="Pfam" id="PF02687"/>
    </source>
</evidence>
<evidence type="ECO:0000256" key="9">
    <source>
        <dbReference type="ARBA" id="ARBA00023306"/>
    </source>
</evidence>
<dbReference type="InterPro" id="IPR058204">
    <property type="entry name" value="FtsX_firmicutes-type"/>
</dbReference>
<dbReference type="PROSITE" id="PS51257">
    <property type="entry name" value="PROKAR_LIPOPROTEIN"/>
    <property type="match status" value="1"/>
</dbReference>
<dbReference type="PIRSF" id="PIRSF003097">
    <property type="entry name" value="FtsX"/>
    <property type="match status" value="1"/>
</dbReference>
<dbReference type="Gene3D" id="3.30.70.3040">
    <property type="match status" value="1"/>
</dbReference>
<name>A0A926ETL2_9FIRM</name>
<gene>
    <name evidence="14" type="ORF">H8705_12355</name>
</gene>
<dbReference type="GO" id="GO:0051301">
    <property type="term" value="P:cell division"/>
    <property type="evidence" value="ECO:0007669"/>
    <property type="project" value="UniProtKB-KW"/>
</dbReference>
<evidence type="ECO:0000256" key="10">
    <source>
        <dbReference type="PIRNR" id="PIRNR003097"/>
    </source>
</evidence>
<dbReference type="InterPro" id="IPR004513">
    <property type="entry name" value="FtsX"/>
</dbReference>
<dbReference type="PANTHER" id="PTHR47755">
    <property type="entry name" value="CELL DIVISION PROTEIN FTSX"/>
    <property type="match status" value="1"/>
</dbReference>
<keyword evidence="4 10" id="KW-1003">Cell membrane</keyword>
<dbReference type="EMBL" id="JACRTD010000010">
    <property type="protein sequence ID" value="MBC8586372.1"/>
    <property type="molecule type" value="Genomic_DNA"/>
</dbReference>
<keyword evidence="7 11" id="KW-1133">Transmembrane helix</keyword>
<comment type="subcellular location">
    <subcellularLocation>
        <location evidence="1">Cell membrane</location>
        <topology evidence="1">Multi-pass membrane protein</topology>
    </subcellularLocation>
</comment>
<keyword evidence="8 10" id="KW-0472">Membrane</keyword>
<evidence type="ECO:0000256" key="2">
    <source>
        <dbReference type="ARBA" id="ARBA00007379"/>
    </source>
</evidence>
<organism evidence="14 15">
    <name type="scientific">Youxingia wuxianensis</name>
    <dbReference type="NCBI Taxonomy" id="2763678"/>
    <lineage>
        <taxon>Bacteria</taxon>
        <taxon>Bacillati</taxon>
        <taxon>Bacillota</taxon>
        <taxon>Clostridia</taxon>
        <taxon>Eubacteriales</taxon>
        <taxon>Oscillospiraceae</taxon>
        <taxon>Youxingia</taxon>
    </lineage>
</organism>
<dbReference type="PANTHER" id="PTHR47755:SF1">
    <property type="entry name" value="CELL DIVISION PROTEIN FTSX"/>
    <property type="match status" value="1"/>
</dbReference>
<feature type="transmembrane region" description="Helical" evidence="11">
    <location>
        <begin position="223"/>
        <end position="248"/>
    </location>
</feature>
<protein>
    <recommendedName>
        <fullName evidence="3 10">Cell division protein FtsX</fullName>
    </recommendedName>
</protein>
<evidence type="ECO:0000256" key="8">
    <source>
        <dbReference type="ARBA" id="ARBA00023136"/>
    </source>
</evidence>
<keyword evidence="15" id="KW-1185">Reference proteome</keyword>
<comment type="caution">
    <text evidence="14">The sequence shown here is derived from an EMBL/GenBank/DDBJ whole genome shotgun (WGS) entry which is preliminary data.</text>
</comment>
<feature type="domain" description="ABC3 transporter permease C-terminal" evidence="12">
    <location>
        <begin position="179"/>
        <end position="305"/>
    </location>
</feature>
<dbReference type="Pfam" id="PF18075">
    <property type="entry name" value="FtsX_ECD"/>
    <property type="match status" value="1"/>
</dbReference>
<evidence type="ECO:0000256" key="4">
    <source>
        <dbReference type="ARBA" id="ARBA00022475"/>
    </source>
</evidence>
<keyword evidence="6 11" id="KW-0812">Transmembrane</keyword>
<proteinExistence type="inferred from homology"/>
<dbReference type="Pfam" id="PF02687">
    <property type="entry name" value="FtsX"/>
    <property type="match status" value="1"/>
</dbReference>
<sequence>MMRGSSFGYLIKEGAKNIYANRLMSFASIGTLVACMLLIGSALLFSINVNSFVGYIEEQNEVVALISDDATEQEVEDISNQLTLIDNILDFTYVSKEQAIEEQMALYGESAFLLEDFEGENNPENPLPNSFRLRIKDLSILSSTIMKLEAVEGIESVKAPTEVAEILSSIKRAVYSGGMFIVLILMAVSLVIIANTIKITVFNRRKEINIMKYVGATDGFIRLPFIVEGFLLGIISAVLAFGVLWVGYNYVLQVLAENPSAWINQIYQNTIPFQKVALQMAAWFGGGGIGIGVFGSMFFVNKYLKV</sequence>
<keyword evidence="5 10" id="KW-0132">Cell division</keyword>
<evidence type="ECO:0000313" key="15">
    <source>
        <dbReference type="Proteomes" id="UP000623678"/>
    </source>
</evidence>
<comment type="similarity">
    <text evidence="2 10">Belongs to the ABC-4 integral membrane protein family. FtsX subfamily.</text>
</comment>
<comment type="function">
    <text evidence="10">Part of the ABC transporter FtsEX involved in asymmetric cellular division facilitating the initiation of sporulation.</text>
</comment>
<evidence type="ECO:0000259" key="13">
    <source>
        <dbReference type="Pfam" id="PF18075"/>
    </source>
</evidence>
<reference evidence="14" key="1">
    <citation type="submission" date="2020-08" db="EMBL/GenBank/DDBJ databases">
        <title>Genome public.</title>
        <authorList>
            <person name="Liu C."/>
            <person name="Sun Q."/>
        </authorList>
    </citation>
    <scope>NUCLEOTIDE SEQUENCE</scope>
    <source>
        <strain evidence="14">NSJ-64</strain>
    </source>
</reference>
<evidence type="ECO:0000256" key="3">
    <source>
        <dbReference type="ARBA" id="ARBA00021907"/>
    </source>
</evidence>
<feature type="domain" description="FtsX extracellular" evidence="13">
    <location>
        <begin position="61"/>
        <end position="157"/>
    </location>
</feature>